<protein>
    <recommendedName>
        <fullName evidence="7">RING-type domain-containing protein</fullName>
    </recommendedName>
</protein>
<dbReference type="SMART" id="SM00184">
    <property type="entry name" value="RING"/>
    <property type="match status" value="1"/>
</dbReference>
<keyword evidence="4" id="KW-0862">Zinc</keyword>
<evidence type="ECO:0000313" key="8">
    <source>
        <dbReference type="Ensembl" id="ENSVKKP00000023127.1"/>
    </source>
</evidence>
<dbReference type="InterPro" id="IPR013083">
    <property type="entry name" value="Znf_RING/FYVE/PHD"/>
</dbReference>
<evidence type="ECO:0000256" key="1">
    <source>
        <dbReference type="ARBA" id="ARBA00022723"/>
    </source>
</evidence>
<dbReference type="GO" id="GO:0005634">
    <property type="term" value="C:nucleus"/>
    <property type="evidence" value="ECO:0007669"/>
    <property type="project" value="TreeGrafter"/>
</dbReference>
<feature type="domain" description="RING-type" evidence="7">
    <location>
        <begin position="92"/>
        <end position="133"/>
    </location>
</feature>
<dbReference type="Proteomes" id="UP000694545">
    <property type="component" value="Unplaced"/>
</dbReference>
<keyword evidence="1" id="KW-0479">Metal-binding</keyword>
<keyword evidence="2" id="KW-0732">Signal</keyword>
<dbReference type="GO" id="GO:0016567">
    <property type="term" value="P:protein ubiquitination"/>
    <property type="evidence" value="ECO:0007669"/>
    <property type="project" value="TreeGrafter"/>
</dbReference>
<sequence>MGKEILDLHASLVVLFNKPPLGFLLPFSERGMKICSNPRRKISSCWKLVLCLSIMIGLSCSHAANPPIYNMTLTVDQEKWVMSKGEFDEETCAVCLETYKPREVVRILTCRHVFHRRCIDYWLLQRGICPLCNYIRGRQDTFKYLI</sequence>
<dbReference type="AlphaFoldDB" id="A0A8D2Q6U8"/>
<keyword evidence="3 6" id="KW-0863">Zinc-finger</keyword>
<reference evidence="8" key="1">
    <citation type="submission" date="2025-08" db="UniProtKB">
        <authorList>
            <consortium name="Ensembl"/>
        </authorList>
    </citation>
    <scope>IDENTIFICATION</scope>
</reference>
<dbReference type="PANTHER" id="PTHR45931:SF21">
    <property type="entry name" value="RING FINGER PROTEIN 130"/>
    <property type="match status" value="1"/>
</dbReference>
<dbReference type="GO" id="GO:0008270">
    <property type="term" value="F:zinc ion binding"/>
    <property type="evidence" value="ECO:0007669"/>
    <property type="project" value="UniProtKB-KW"/>
</dbReference>
<dbReference type="InterPro" id="IPR051834">
    <property type="entry name" value="RING_finger_E3_ligase"/>
</dbReference>
<evidence type="ECO:0000259" key="7">
    <source>
        <dbReference type="PROSITE" id="PS50089"/>
    </source>
</evidence>
<evidence type="ECO:0000256" key="2">
    <source>
        <dbReference type="ARBA" id="ARBA00022729"/>
    </source>
</evidence>
<dbReference type="GO" id="GO:0061630">
    <property type="term" value="F:ubiquitin protein ligase activity"/>
    <property type="evidence" value="ECO:0007669"/>
    <property type="project" value="TreeGrafter"/>
</dbReference>
<dbReference type="CDD" id="cd16454">
    <property type="entry name" value="RING-H2_PA-TM-RING"/>
    <property type="match status" value="1"/>
</dbReference>
<dbReference type="InterPro" id="IPR001841">
    <property type="entry name" value="Znf_RING"/>
</dbReference>
<dbReference type="GO" id="GO:0045893">
    <property type="term" value="P:positive regulation of DNA-templated transcription"/>
    <property type="evidence" value="ECO:0007669"/>
    <property type="project" value="TreeGrafter"/>
</dbReference>
<dbReference type="SUPFAM" id="SSF57850">
    <property type="entry name" value="RING/U-box"/>
    <property type="match status" value="1"/>
</dbReference>
<keyword evidence="5" id="KW-0325">Glycoprotein</keyword>
<reference evidence="8" key="2">
    <citation type="submission" date="2025-09" db="UniProtKB">
        <authorList>
            <consortium name="Ensembl"/>
        </authorList>
    </citation>
    <scope>IDENTIFICATION</scope>
</reference>
<accession>A0A8D2Q6U8</accession>
<dbReference type="Gene3D" id="3.30.40.10">
    <property type="entry name" value="Zinc/RING finger domain, C3HC4 (zinc finger)"/>
    <property type="match status" value="1"/>
</dbReference>
<organism evidence="8 9">
    <name type="scientific">Varanus komodoensis</name>
    <name type="common">Komodo dragon</name>
    <dbReference type="NCBI Taxonomy" id="61221"/>
    <lineage>
        <taxon>Eukaryota</taxon>
        <taxon>Metazoa</taxon>
        <taxon>Chordata</taxon>
        <taxon>Craniata</taxon>
        <taxon>Vertebrata</taxon>
        <taxon>Euteleostomi</taxon>
        <taxon>Lepidosauria</taxon>
        <taxon>Squamata</taxon>
        <taxon>Bifurcata</taxon>
        <taxon>Unidentata</taxon>
        <taxon>Episquamata</taxon>
        <taxon>Toxicofera</taxon>
        <taxon>Anguimorpha</taxon>
        <taxon>Paleoanguimorpha</taxon>
        <taxon>Varanoidea</taxon>
        <taxon>Varanidae</taxon>
        <taxon>Varanus</taxon>
    </lineage>
</organism>
<evidence type="ECO:0000256" key="5">
    <source>
        <dbReference type="ARBA" id="ARBA00023180"/>
    </source>
</evidence>
<dbReference type="GO" id="GO:0006511">
    <property type="term" value="P:ubiquitin-dependent protein catabolic process"/>
    <property type="evidence" value="ECO:0007669"/>
    <property type="project" value="TreeGrafter"/>
</dbReference>
<dbReference type="PROSITE" id="PS50089">
    <property type="entry name" value="ZF_RING_2"/>
    <property type="match status" value="1"/>
</dbReference>
<evidence type="ECO:0000313" key="9">
    <source>
        <dbReference type="Proteomes" id="UP000694545"/>
    </source>
</evidence>
<evidence type="ECO:0000256" key="6">
    <source>
        <dbReference type="PROSITE-ProRule" id="PRU00175"/>
    </source>
</evidence>
<evidence type="ECO:0000256" key="3">
    <source>
        <dbReference type="ARBA" id="ARBA00022771"/>
    </source>
</evidence>
<keyword evidence="9" id="KW-1185">Reference proteome</keyword>
<proteinExistence type="predicted"/>
<dbReference type="Ensembl" id="ENSVKKT00000023701.1">
    <property type="protein sequence ID" value="ENSVKKP00000023127.1"/>
    <property type="gene ID" value="ENSVKKG00000015347.1"/>
</dbReference>
<name>A0A8D2Q6U8_VARKO</name>
<dbReference type="Pfam" id="PF13639">
    <property type="entry name" value="zf-RING_2"/>
    <property type="match status" value="1"/>
</dbReference>
<evidence type="ECO:0000256" key="4">
    <source>
        <dbReference type="ARBA" id="ARBA00022833"/>
    </source>
</evidence>
<dbReference type="PANTHER" id="PTHR45931">
    <property type="entry name" value="SI:CH211-59O9.10"/>
    <property type="match status" value="1"/>
</dbReference>